<feature type="domain" description="KRAB" evidence="1">
    <location>
        <begin position="9"/>
        <end position="82"/>
    </location>
</feature>
<dbReference type="InterPro" id="IPR001909">
    <property type="entry name" value="KRAB"/>
</dbReference>
<evidence type="ECO:0000259" key="1">
    <source>
        <dbReference type="PROSITE" id="PS50805"/>
    </source>
</evidence>
<reference evidence="2" key="1">
    <citation type="submission" date="2025-08" db="UniProtKB">
        <authorList>
            <consortium name="Ensembl"/>
        </authorList>
    </citation>
    <scope>IDENTIFICATION</scope>
</reference>
<dbReference type="Proteomes" id="UP000472261">
    <property type="component" value="Unplaced"/>
</dbReference>
<dbReference type="CDD" id="cd07765">
    <property type="entry name" value="KRAB_A-box"/>
    <property type="match status" value="1"/>
</dbReference>
<protein>
    <recommendedName>
        <fullName evidence="1">KRAB domain-containing protein</fullName>
    </recommendedName>
</protein>
<organism evidence="2 3">
    <name type="scientific">Phasianus colchicus</name>
    <name type="common">Common pheasant</name>
    <dbReference type="NCBI Taxonomy" id="9054"/>
    <lineage>
        <taxon>Eukaryota</taxon>
        <taxon>Metazoa</taxon>
        <taxon>Chordata</taxon>
        <taxon>Craniata</taxon>
        <taxon>Vertebrata</taxon>
        <taxon>Euteleostomi</taxon>
        <taxon>Archelosauria</taxon>
        <taxon>Archosauria</taxon>
        <taxon>Dinosauria</taxon>
        <taxon>Saurischia</taxon>
        <taxon>Theropoda</taxon>
        <taxon>Coelurosauria</taxon>
        <taxon>Aves</taxon>
        <taxon>Neognathae</taxon>
        <taxon>Galloanserae</taxon>
        <taxon>Galliformes</taxon>
        <taxon>Phasianidae</taxon>
        <taxon>Phasianinae</taxon>
        <taxon>Phasianus</taxon>
    </lineage>
</organism>
<dbReference type="Ensembl" id="ENSPCLT00000028971.1">
    <property type="protein sequence ID" value="ENSPCLP00000020944.1"/>
    <property type="gene ID" value="ENSPCLG00000018333.1"/>
</dbReference>
<dbReference type="PANTHER" id="PTHR23232">
    <property type="entry name" value="KRAB DOMAIN C2H2 ZINC FINGER"/>
    <property type="match status" value="1"/>
</dbReference>
<dbReference type="InterPro" id="IPR050169">
    <property type="entry name" value="Krueppel_C2H2_ZnF"/>
</dbReference>
<dbReference type="Gene3D" id="6.10.140.140">
    <property type="match status" value="1"/>
</dbReference>
<dbReference type="SMART" id="SM00349">
    <property type="entry name" value="KRAB"/>
    <property type="match status" value="1"/>
</dbReference>
<evidence type="ECO:0000313" key="2">
    <source>
        <dbReference type="Ensembl" id="ENSPCLP00000020944.1"/>
    </source>
</evidence>
<proteinExistence type="predicted"/>
<accession>A0A669QJK8</accession>
<dbReference type="Pfam" id="PF01352">
    <property type="entry name" value="KRAB"/>
    <property type="match status" value="1"/>
</dbReference>
<name>A0A669QJK8_PHACC</name>
<reference evidence="2" key="2">
    <citation type="submission" date="2025-09" db="UniProtKB">
        <authorList>
            <consortium name="Ensembl"/>
        </authorList>
    </citation>
    <scope>IDENTIFICATION</scope>
</reference>
<dbReference type="InterPro" id="IPR036051">
    <property type="entry name" value="KRAB_dom_sf"/>
</dbReference>
<dbReference type="PANTHER" id="PTHR23232:SF163">
    <property type="entry name" value="ZINC FINGER PROTEIN 589"/>
    <property type="match status" value="1"/>
</dbReference>
<sequence length="82" mass="9276">RSSSVSVDRTSCDVATYFSREEWALLDPVQRVLYQDVMLETYECGSLAPNALHGATNSNNLPTLWLFISLFYSFPLSSRKPL</sequence>
<evidence type="ECO:0000313" key="3">
    <source>
        <dbReference type="Proteomes" id="UP000472261"/>
    </source>
</evidence>
<keyword evidence="3" id="KW-1185">Reference proteome</keyword>
<dbReference type="SUPFAM" id="SSF109640">
    <property type="entry name" value="KRAB domain (Kruppel-associated box)"/>
    <property type="match status" value="1"/>
</dbReference>
<dbReference type="AlphaFoldDB" id="A0A669QJK8"/>
<dbReference type="PROSITE" id="PS50805">
    <property type="entry name" value="KRAB"/>
    <property type="match status" value="1"/>
</dbReference>
<dbReference type="GO" id="GO:0006355">
    <property type="term" value="P:regulation of DNA-templated transcription"/>
    <property type="evidence" value="ECO:0007669"/>
    <property type="project" value="InterPro"/>
</dbReference>